<accession>A0A8X6EH13</accession>
<dbReference type="PDB" id="7PUG">
    <property type="method" value="X-ray"/>
    <property type="resolution" value="2.66 A"/>
    <property type="chains" value="A=1-842"/>
</dbReference>
<organism evidence="1">
    <name type="scientific">uncultured bacterium</name>
    <dbReference type="NCBI Taxonomy" id="77133"/>
    <lineage>
        <taxon>Bacteria</taxon>
        <taxon>environmental samples</taxon>
    </lineage>
</organism>
<dbReference type="EC" id="3.2.1.131" evidence="1"/>
<protein>
    <submittedName>
        <fullName evidence="1">Xylan alpha-1,2-glucuronidase</fullName>
        <ecNumber evidence="1">3.2.1.131</ecNumber>
    </submittedName>
</protein>
<reference evidence="1" key="1">
    <citation type="journal article" date="2022" name="Acta Crystallogr. D Struct. Biol.">
        <title>A GH115 alpha-glucuronidase structure reveals dimerization-mediated substrate binding and a proton wire potentially important for catalysis.</title>
        <authorList>
            <person name="Wilkens C."/>
            <person name="Vuillemin M."/>
            <person name="Pilgaard B."/>
            <person name="Polikarpov I."/>
            <person name="Morth J.P."/>
        </authorList>
    </citation>
    <scope>X-RAY CRYSTALLOGRAPHY (2.66 ANGSTROMS)</scope>
</reference>
<evidence type="ECO:0000313" key="1">
    <source>
        <dbReference type="PDB" id="7PUG"/>
    </source>
</evidence>
<accession>A0ACD6BAS3</accession>
<name>A0ACD6BAS3_9BACT</name>
<keyword evidence="1" id="KW-0002">3D-structure</keyword>
<sequence length="842" mass="97233">AGDNKGITYEELNPERFTLLEKGTPTNILIDENEDQGVMIAATNLSEDFGRVSGTNAPLIFLPDNERLIIVGTLESRYIKELTENRKIKGDELKGKNEKYLMTVVDNPLPGVKEALIIAGSDKRGAIYGIYELSEQIGVSPWYDWADVPVKPQQNLSIERGSYTADEPAVTYRGIFLNDEAPALTSWVENTYGTKYGDHRFYSRVFELILRLRGNFLWPAMWDWSFYGDDPLNSKTADTMGIIMGTSHHEPMARNHQEWARNRDKYGVWDYTSNQEVIDQFFREGIERVKDTDDLITIGMRGDGDTPMPMGVKEGEDHLPSDEDNMRLLERIIKNQREIIGDVTGESPEKTPQVWAIYKEVQRYFDLGLRPPEDVIILLSDDNWGNVRRLPTEEERDHPGGWGMYYHFDYVGAPRSSKWLNISPIQNIWEQMQLTYDYGVDELWVANVGDLKPMEYPITLFLDMAWDPTRFNAENLLDHTRSFAAQQFGEDQADEAARIINLYSKYNGRVTPEMLDRNTYNLESGEWKKVSDEYIKLEAEALRQYLTLEPEQRDAYKQLILYPVQAMANLYEMYYSQAMNHKLYRENNPMANYWADRVEETFNRDAELSHDYNKVMANGKWDGMMTQKKIGYRSWNDNFPADTLPQIFRIENPEEATGGYVFTARDGVVVIEAEHYFEAKDAEEAKWTVIPYMGRTLSSIALMPYTKEVEGASLSYRMQIPDEVSEVKVHVVVKSTLPFHDPKGHEYRVGFEGGSKEIVNFNWNLNEEPENIYSVFYPTVASRVVKKDVTLDLHDTDDGFYTLTLEPLDPGIVFQKIVVDFGGYEESRLFMEESPNKRIEIE</sequence>
<proteinExistence type="evidence at protein level"/>